<keyword evidence="2 5" id="KW-0645">Protease</keyword>
<dbReference type="PRINTS" id="PR00723">
    <property type="entry name" value="SUBTILISIN"/>
</dbReference>
<feature type="active site" description="Charge relay system" evidence="5">
    <location>
        <position position="175"/>
    </location>
</feature>
<dbReference type="PROSITE" id="PS51892">
    <property type="entry name" value="SUBTILASE"/>
    <property type="match status" value="1"/>
</dbReference>
<dbReference type="PROSITE" id="PS00136">
    <property type="entry name" value="SUBTILASE_ASP"/>
    <property type="match status" value="1"/>
</dbReference>
<keyword evidence="4 5" id="KW-0720">Serine protease</keyword>
<feature type="active site" description="Charge relay system" evidence="5">
    <location>
        <position position="389"/>
    </location>
</feature>
<dbReference type="InterPro" id="IPR036852">
    <property type="entry name" value="Peptidase_S8/S53_dom_sf"/>
</dbReference>
<evidence type="ECO:0000256" key="5">
    <source>
        <dbReference type="PROSITE-ProRule" id="PRU01240"/>
    </source>
</evidence>
<dbReference type="RefSeq" id="WP_052376007.1">
    <property type="nucleotide sequence ID" value="NZ_JAPVER010000020.1"/>
</dbReference>
<feature type="domain" description="GH29D-like beta-sandwich" evidence="8">
    <location>
        <begin position="461"/>
        <end position="525"/>
    </location>
</feature>
<feature type="domain" description="Fervidolysin-like N-terminal prodomain" evidence="9">
    <location>
        <begin position="49"/>
        <end position="131"/>
    </location>
</feature>
<name>A0A9E5DHJ1_9EURY</name>
<dbReference type="InterPro" id="IPR023827">
    <property type="entry name" value="Peptidase_S8_Asp-AS"/>
</dbReference>
<evidence type="ECO:0000256" key="4">
    <source>
        <dbReference type="ARBA" id="ARBA00022825"/>
    </source>
</evidence>
<organism evidence="10 12">
    <name type="scientific">Methanobacterium veterum</name>
    <dbReference type="NCBI Taxonomy" id="408577"/>
    <lineage>
        <taxon>Archaea</taxon>
        <taxon>Methanobacteriati</taxon>
        <taxon>Methanobacteriota</taxon>
        <taxon>Methanomada group</taxon>
        <taxon>Methanobacteria</taxon>
        <taxon>Methanobacteriales</taxon>
        <taxon>Methanobacteriaceae</taxon>
        <taxon>Methanobacterium</taxon>
    </lineage>
</organism>
<dbReference type="Pfam" id="PF00082">
    <property type="entry name" value="Peptidase_S8"/>
    <property type="match status" value="1"/>
</dbReference>
<dbReference type="PROSITE" id="PS00138">
    <property type="entry name" value="SUBTILASE_SER"/>
    <property type="match status" value="1"/>
</dbReference>
<feature type="domain" description="Peptidase S8/S53" evidence="7">
    <location>
        <begin position="167"/>
        <end position="422"/>
    </location>
</feature>
<dbReference type="AlphaFoldDB" id="A0A9E5DHJ1"/>
<sequence>MKKHIILLILVLISLFTFCSVASASNVSDINGSTNLSSTSISSNITNNYTSKNTNSTNYKKNELFVKFKYSSETSYKKNSQMVNRQIGATVIKEYNEVKGLQLVRIPANMSLKDAIAKYKKNSNVIYAEPNYAYAENSIPDDTYYDYQWGLSQVNASEAWNITTGSHKVIIAVIDSGIDLNHPDLKANIWINKGEIPGNGIDDDHNGYIDDIYGWNFISGDNNISDDDGHGTHVAGIIAAAGNNSKGVTGVMWSATIMSLKFLDNEGNGYVDDAVSAIRYATKMGASIISCSWGGSEYSQALKDVIDASSALVVCAAGNRGSGTNDDISPVYPACFTSKNIISVAATDASDALASFSDYGLNSVDVAAPGTHICSTLPGSQYGYMQGTSMAVPYVTGLAGLIKSVRPDLSALQIKYTILNNVDYISSLAGKILTGGRINALKALTNIIADSTAPSVSVNLKGGSYYSPLTIILKASEPATIYYTLNGSNPTRNSLVYTGPIILKTSQTIKFMAIDRSGTLSYVYTDKYKIYRTVKYSYKAKVSHKKWYKKWYKHWYKRHGEWHYYWTYKWAYKLYYTYETRYGKKYVLT</sequence>
<evidence type="ECO:0000313" key="12">
    <source>
        <dbReference type="Proteomes" id="UP001068021"/>
    </source>
</evidence>
<evidence type="ECO:0000259" key="9">
    <source>
        <dbReference type="Pfam" id="PF22148"/>
    </source>
</evidence>
<dbReference type="Pfam" id="PF22148">
    <property type="entry name" value="Fervidolysin_NPro-like"/>
    <property type="match status" value="1"/>
</dbReference>
<keyword evidence="12" id="KW-1185">Reference proteome</keyword>
<evidence type="ECO:0000313" key="11">
    <source>
        <dbReference type="EMBL" id="MCZ3371296.1"/>
    </source>
</evidence>
<dbReference type="InterPro" id="IPR022398">
    <property type="entry name" value="Peptidase_S8_His-AS"/>
</dbReference>
<evidence type="ECO:0000259" key="7">
    <source>
        <dbReference type="Pfam" id="PF00082"/>
    </source>
</evidence>
<comment type="caution">
    <text evidence="10">The sequence shown here is derived from an EMBL/GenBank/DDBJ whole genome shotgun (WGS) entry which is preliminary data.</text>
</comment>
<dbReference type="InterPro" id="IPR059177">
    <property type="entry name" value="GH29D-like_dom"/>
</dbReference>
<dbReference type="EMBL" id="JAPVES010000024">
    <property type="protein sequence ID" value="MCZ3371296.1"/>
    <property type="molecule type" value="Genomic_DNA"/>
</dbReference>
<feature type="active site" description="Charge relay system" evidence="5">
    <location>
        <position position="230"/>
    </location>
</feature>
<dbReference type="CDD" id="cd07473">
    <property type="entry name" value="Peptidases_S8_Subtilisin_like"/>
    <property type="match status" value="1"/>
</dbReference>
<dbReference type="GO" id="GO:0004252">
    <property type="term" value="F:serine-type endopeptidase activity"/>
    <property type="evidence" value="ECO:0007669"/>
    <property type="project" value="UniProtKB-UniRule"/>
</dbReference>
<dbReference type="InterPro" id="IPR054399">
    <property type="entry name" value="Fervidolysin-like_N_prodom"/>
</dbReference>
<evidence type="ECO:0000256" key="2">
    <source>
        <dbReference type="ARBA" id="ARBA00022670"/>
    </source>
</evidence>
<dbReference type="InterPro" id="IPR051048">
    <property type="entry name" value="Peptidase_S8/S53_subtilisin"/>
</dbReference>
<accession>A0A9E5DHJ1</accession>
<evidence type="ECO:0000259" key="8">
    <source>
        <dbReference type="Pfam" id="PF13290"/>
    </source>
</evidence>
<dbReference type="PROSITE" id="PS00137">
    <property type="entry name" value="SUBTILASE_HIS"/>
    <property type="match status" value="1"/>
</dbReference>
<keyword evidence="3 5" id="KW-0378">Hydrolase</keyword>
<dbReference type="GO" id="GO:0006508">
    <property type="term" value="P:proteolysis"/>
    <property type="evidence" value="ECO:0007669"/>
    <property type="project" value="UniProtKB-KW"/>
</dbReference>
<evidence type="ECO:0000256" key="1">
    <source>
        <dbReference type="ARBA" id="ARBA00011073"/>
    </source>
</evidence>
<dbReference type="InterPro" id="IPR023828">
    <property type="entry name" value="Peptidase_S8_Ser-AS"/>
</dbReference>
<dbReference type="Proteomes" id="UP001074446">
    <property type="component" value="Unassembled WGS sequence"/>
</dbReference>
<dbReference type="Pfam" id="PF13290">
    <property type="entry name" value="CHB_HEX_C_1"/>
    <property type="match status" value="1"/>
</dbReference>
<evidence type="ECO:0000256" key="6">
    <source>
        <dbReference type="RuleBase" id="RU003355"/>
    </source>
</evidence>
<dbReference type="InterPro" id="IPR000209">
    <property type="entry name" value="Peptidase_S8/S53_dom"/>
</dbReference>
<dbReference type="InterPro" id="IPR034204">
    <property type="entry name" value="PfSUB1-like_cat_dom"/>
</dbReference>
<dbReference type="SUPFAM" id="SSF52743">
    <property type="entry name" value="Subtilisin-like"/>
    <property type="match status" value="1"/>
</dbReference>
<dbReference type="EMBL" id="JAPVER010000020">
    <property type="protein sequence ID" value="MCZ3365831.1"/>
    <property type="molecule type" value="Genomic_DNA"/>
</dbReference>
<dbReference type="Proteomes" id="UP001068021">
    <property type="component" value="Unassembled WGS sequence"/>
</dbReference>
<dbReference type="Gene3D" id="3.40.50.200">
    <property type="entry name" value="Peptidase S8/S53 domain"/>
    <property type="match status" value="1"/>
</dbReference>
<reference evidence="10" key="1">
    <citation type="submission" date="2022-12" db="EMBL/GenBank/DDBJ databases">
        <title>Reclassification of two methanogenic archaea species isolated from the Kolyma lowland permafrost.</title>
        <authorList>
            <person name="Trubitsyn V.E."/>
            <person name="Rivkina E.M."/>
            <person name="Shcherbakova V.A."/>
        </authorList>
    </citation>
    <scope>NUCLEOTIDE SEQUENCE</scope>
    <source>
        <strain evidence="10">M2</strain>
        <strain evidence="11">MK4</strain>
    </source>
</reference>
<evidence type="ECO:0000256" key="3">
    <source>
        <dbReference type="ARBA" id="ARBA00022801"/>
    </source>
</evidence>
<protein>
    <submittedName>
        <fullName evidence="10">S8 family serine peptidase</fullName>
    </submittedName>
</protein>
<proteinExistence type="inferred from homology"/>
<dbReference type="InterPro" id="IPR015500">
    <property type="entry name" value="Peptidase_S8_subtilisin-rel"/>
</dbReference>
<gene>
    <name evidence="11" type="ORF">O3H35_01450</name>
    <name evidence="10" type="ORF">O3H54_08030</name>
</gene>
<comment type="similarity">
    <text evidence="1 5 6">Belongs to the peptidase S8 family.</text>
</comment>
<dbReference type="PANTHER" id="PTHR43399">
    <property type="entry name" value="SUBTILISIN-RELATED"/>
    <property type="match status" value="1"/>
</dbReference>
<evidence type="ECO:0000313" key="10">
    <source>
        <dbReference type="EMBL" id="MCZ3365831.1"/>
    </source>
</evidence>
<dbReference type="PANTHER" id="PTHR43399:SF4">
    <property type="entry name" value="CELL WALL-ASSOCIATED PROTEASE"/>
    <property type="match status" value="1"/>
</dbReference>